<accession>A0A0L9UVJ4</accession>
<name>A0A0L9UVJ4_PHAAN</name>
<proteinExistence type="predicted"/>
<protein>
    <submittedName>
        <fullName evidence="2">Uncharacterized protein</fullName>
    </submittedName>
</protein>
<sequence>MSGRSSSMQRTLVQRSSRTLVQRAEDARPACRGRSSSAQKRTLVKSEDARPERQRTLAQQSEDARPGTLVQSEARPGTLVQQRTLVQQGTLVQHGTLVQERTLVRPAEALGRSSIK</sequence>
<dbReference type="AlphaFoldDB" id="A0A0L9UVJ4"/>
<dbReference type="Proteomes" id="UP000053144">
    <property type="component" value="Chromosome 7"/>
</dbReference>
<organism evidence="2 3">
    <name type="scientific">Phaseolus angularis</name>
    <name type="common">Azuki bean</name>
    <name type="synonym">Vigna angularis</name>
    <dbReference type="NCBI Taxonomy" id="3914"/>
    <lineage>
        <taxon>Eukaryota</taxon>
        <taxon>Viridiplantae</taxon>
        <taxon>Streptophyta</taxon>
        <taxon>Embryophyta</taxon>
        <taxon>Tracheophyta</taxon>
        <taxon>Spermatophyta</taxon>
        <taxon>Magnoliopsida</taxon>
        <taxon>eudicotyledons</taxon>
        <taxon>Gunneridae</taxon>
        <taxon>Pentapetalae</taxon>
        <taxon>rosids</taxon>
        <taxon>fabids</taxon>
        <taxon>Fabales</taxon>
        <taxon>Fabaceae</taxon>
        <taxon>Papilionoideae</taxon>
        <taxon>50 kb inversion clade</taxon>
        <taxon>NPAAA clade</taxon>
        <taxon>indigoferoid/millettioid clade</taxon>
        <taxon>Phaseoleae</taxon>
        <taxon>Vigna</taxon>
    </lineage>
</organism>
<evidence type="ECO:0000313" key="3">
    <source>
        <dbReference type="Proteomes" id="UP000053144"/>
    </source>
</evidence>
<dbReference type="EMBL" id="CM003377">
    <property type="protein sequence ID" value="KOM46783.1"/>
    <property type="molecule type" value="Genomic_DNA"/>
</dbReference>
<feature type="compositionally biased region" description="Basic and acidic residues" evidence="1">
    <location>
        <begin position="44"/>
        <end position="55"/>
    </location>
</feature>
<feature type="compositionally biased region" description="Polar residues" evidence="1">
    <location>
        <begin position="1"/>
        <end position="20"/>
    </location>
</feature>
<reference evidence="3" key="1">
    <citation type="journal article" date="2015" name="Proc. Natl. Acad. Sci. U.S.A.">
        <title>Genome sequencing of adzuki bean (Vigna angularis) provides insight into high starch and low fat accumulation and domestication.</title>
        <authorList>
            <person name="Yang K."/>
            <person name="Tian Z."/>
            <person name="Chen C."/>
            <person name="Luo L."/>
            <person name="Zhao B."/>
            <person name="Wang Z."/>
            <person name="Yu L."/>
            <person name="Li Y."/>
            <person name="Sun Y."/>
            <person name="Li W."/>
            <person name="Chen Y."/>
            <person name="Li Y."/>
            <person name="Zhang Y."/>
            <person name="Ai D."/>
            <person name="Zhao J."/>
            <person name="Shang C."/>
            <person name="Ma Y."/>
            <person name="Wu B."/>
            <person name="Wang M."/>
            <person name="Gao L."/>
            <person name="Sun D."/>
            <person name="Zhang P."/>
            <person name="Guo F."/>
            <person name="Wang W."/>
            <person name="Li Y."/>
            <person name="Wang J."/>
            <person name="Varshney R.K."/>
            <person name="Wang J."/>
            <person name="Ling H.Q."/>
            <person name="Wan P."/>
        </authorList>
    </citation>
    <scope>NUCLEOTIDE SEQUENCE</scope>
    <source>
        <strain evidence="3">cv. Jingnong 6</strain>
    </source>
</reference>
<evidence type="ECO:0000313" key="2">
    <source>
        <dbReference type="EMBL" id="KOM46783.1"/>
    </source>
</evidence>
<dbReference type="Gramene" id="KOM46783">
    <property type="protein sequence ID" value="KOM46783"/>
    <property type="gene ID" value="LR48_Vigan07g048700"/>
</dbReference>
<gene>
    <name evidence="2" type="ORF">LR48_Vigan07g048700</name>
</gene>
<evidence type="ECO:0000256" key="1">
    <source>
        <dbReference type="SAM" id="MobiDB-lite"/>
    </source>
</evidence>
<feature type="region of interest" description="Disordered" evidence="1">
    <location>
        <begin position="1"/>
        <end position="76"/>
    </location>
</feature>